<accession>A0A502F395</accession>
<dbReference type="Proteomes" id="UP000317078">
    <property type="component" value="Unassembled WGS sequence"/>
</dbReference>
<name>A0A502F395_9PROT</name>
<evidence type="ECO:0000313" key="2">
    <source>
        <dbReference type="Proteomes" id="UP000317078"/>
    </source>
</evidence>
<comment type="caution">
    <text evidence="1">The sequence shown here is derived from an EMBL/GenBank/DDBJ whole genome shotgun (WGS) entry which is preliminary data.</text>
</comment>
<dbReference type="EMBL" id="RCZP01000053">
    <property type="protein sequence ID" value="TPG44307.1"/>
    <property type="molecule type" value="Genomic_DNA"/>
</dbReference>
<keyword evidence="2" id="KW-1185">Reference proteome</keyword>
<organism evidence="1 2">
    <name type="scientific">Muricoccus nepalensis</name>
    <dbReference type="NCBI Taxonomy" id="1854500"/>
    <lineage>
        <taxon>Bacteria</taxon>
        <taxon>Pseudomonadati</taxon>
        <taxon>Pseudomonadota</taxon>
        <taxon>Alphaproteobacteria</taxon>
        <taxon>Acetobacterales</taxon>
        <taxon>Roseomonadaceae</taxon>
        <taxon>Muricoccus</taxon>
    </lineage>
</organism>
<sequence length="77" mass="8381">MVAASLAEAMDVMLGRTAEGDQPSLIRTLRTQMERVLTESPVGGDPLQAIAVRSRLAVLFDAEFARHECAEGNRQKP</sequence>
<reference evidence="1 2" key="1">
    <citation type="journal article" date="2019" name="Environ. Microbiol.">
        <title>Species interactions and distinct microbial communities in high Arctic permafrost affected cryosols are associated with the CH4 and CO2 gas fluxes.</title>
        <authorList>
            <person name="Altshuler I."/>
            <person name="Hamel J."/>
            <person name="Turney S."/>
            <person name="Magnuson E."/>
            <person name="Levesque R."/>
            <person name="Greer C."/>
            <person name="Whyte L.G."/>
        </authorList>
    </citation>
    <scope>NUCLEOTIDE SEQUENCE [LARGE SCALE GENOMIC DNA]</scope>
    <source>
        <strain evidence="1 2">S9.3B</strain>
    </source>
</reference>
<dbReference type="AlphaFoldDB" id="A0A502F395"/>
<proteinExistence type="predicted"/>
<protein>
    <submittedName>
        <fullName evidence="1">Uncharacterized protein</fullName>
    </submittedName>
</protein>
<evidence type="ECO:0000313" key="1">
    <source>
        <dbReference type="EMBL" id="TPG44307.1"/>
    </source>
</evidence>
<gene>
    <name evidence="1" type="ORF">EAH89_27310</name>
</gene>